<comment type="caution">
    <text evidence="2">The sequence shown here is derived from an EMBL/GenBank/DDBJ whole genome shotgun (WGS) entry which is preliminary data.</text>
</comment>
<accession>A0A4C1WMT9</accession>
<protein>
    <submittedName>
        <fullName evidence="2">Mariner Mos1 transposase</fullName>
    </submittedName>
</protein>
<dbReference type="InterPro" id="IPR052709">
    <property type="entry name" value="Transposase-MT_Hybrid"/>
</dbReference>
<evidence type="ECO:0000313" key="2">
    <source>
        <dbReference type="EMBL" id="GBP51455.1"/>
    </source>
</evidence>
<keyword evidence="3" id="KW-1185">Reference proteome</keyword>
<dbReference type="OrthoDB" id="10017160at2759"/>
<feature type="domain" description="Tc1-like transposase DDE" evidence="1">
    <location>
        <begin position="12"/>
        <end position="101"/>
    </location>
</feature>
<reference evidence="2 3" key="1">
    <citation type="journal article" date="2019" name="Commun. Biol.">
        <title>The bagworm genome reveals a unique fibroin gene that provides high tensile strength.</title>
        <authorList>
            <person name="Kono N."/>
            <person name="Nakamura H."/>
            <person name="Ohtoshi R."/>
            <person name="Tomita M."/>
            <person name="Numata K."/>
            <person name="Arakawa K."/>
        </authorList>
    </citation>
    <scope>NUCLEOTIDE SEQUENCE [LARGE SCALE GENOMIC DNA]</scope>
</reference>
<dbReference type="Pfam" id="PF13358">
    <property type="entry name" value="DDE_3"/>
    <property type="match status" value="1"/>
</dbReference>
<organism evidence="2 3">
    <name type="scientific">Eumeta variegata</name>
    <name type="common">Bagworm moth</name>
    <name type="synonym">Eumeta japonica</name>
    <dbReference type="NCBI Taxonomy" id="151549"/>
    <lineage>
        <taxon>Eukaryota</taxon>
        <taxon>Metazoa</taxon>
        <taxon>Ecdysozoa</taxon>
        <taxon>Arthropoda</taxon>
        <taxon>Hexapoda</taxon>
        <taxon>Insecta</taxon>
        <taxon>Pterygota</taxon>
        <taxon>Neoptera</taxon>
        <taxon>Endopterygota</taxon>
        <taxon>Lepidoptera</taxon>
        <taxon>Glossata</taxon>
        <taxon>Ditrysia</taxon>
        <taxon>Tineoidea</taxon>
        <taxon>Psychidae</taxon>
        <taxon>Oiketicinae</taxon>
        <taxon>Eumeta</taxon>
    </lineage>
</organism>
<proteinExistence type="predicted"/>
<dbReference type="PANTHER" id="PTHR46060:SF1">
    <property type="entry name" value="MARINER MOS1 TRANSPOSASE-LIKE PROTEIN"/>
    <property type="match status" value="1"/>
</dbReference>
<dbReference type="Gene3D" id="3.30.420.10">
    <property type="entry name" value="Ribonuclease H-like superfamily/Ribonuclease H"/>
    <property type="match status" value="1"/>
</dbReference>
<name>A0A4C1WMT9_EUMVA</name>
<dbReference type="InterPro" id="IPR038717">
    <property type="entry name" value="Tc1-like_DDE_dom"/>
</dbReference>
<dbReference type="PANTHER" id="PTHR46060">
    <property type="entry name" value="MARINER MOS1 TRANSPOSASE-LIKE PROTEIN"/>
    <property type="match status" value="1"/>
</dbReference>
<dbReference type="EMBL" id="BGZK01000581">
    <property type="protein sequence ID" value="GBP51455.1"/>
    <property type="molecule type" value="Genomic_DNA"/>
</dbReference>
<dbReference type="GO" id="GO:0003676">
    <property type="term" value="F:nucleic acid binding"/>
    <property type="evidence" value="ECO:0007669"/>
    <property type="project" value="InterPro"/>
</dbReference>
<evidence type="ECO:0000259" key="1">
    <source>
        <dbReference type="Pfam" id="PF13358"/>
    </source>
</evidence>
<gene>
    <name evidence="2" type="ORF">EVAR_37291_1</name>
</gene>
<dbReference type="InterPro" id="IPR036397">
    <property type="entry name" value="RNaseH_sf"/>
</dbReference>
<sequence>MVEWERRKGIRRASLVRSEWYTTICLPEVIEKIEKNKRQRRIILHHDNGSYHTSAETIRCLEGHKIELTDHPPYSSDLAPKDSYLLPSVKNKLRGQRFLSHEEAVDAFKMLVLGIS</sequence>
<evidence type="ECO:0000313" key="3">
    <source>
        <dbReference type="Proteomes" id="UP000299102"/>
    </source>
</evidence>
<dbReference type="Proteomes" id="UP000299102">
    <property type="component" value="Unassembled WGS sequence"/>
</dbReference>
<dbReference type="AlphaFoldDB" id="A0A4C1WMT9"/>
<dbReference type="STRING" id="151549.A0A4C1WMT9"/>